<evidence type="ECO:0000259" key="1">
    <source>
        <dbReference type="Pfam" id="PF03101"/>
    </source>
</evidence>
<accession>A0A834ZS94</accession>
<reference evidence="2 3" key="1">
    <citation type="submission" date="2020-04" db="EMBL/GenBank/DDBJ databases">
        <title>Plant Genome Project.</title>
        <authorList>
            <person name="Zhang R.-G."/>
        </authorList>
    </citation>
    <scope>NUCLEOTIDE SEQUENCE [LARGE SCALE GENOMIC DNA]</scope>
    <source>
        <strain evidence="2">YNK0</strain>
        <tissue evidence="2">Leaf</tissue>
    </source>
</reference>
<comment type="caution">
    <text evidence="2">The sequence shown here is derived from an EMBL/GenBank/DDBJ whole genome shotgun (WGS) entry which is preliminary data.</text>
</comment>
<evidence type="ECO:0000313" key="2">
    <source>
        <dbReference type="EMBL" id="KAF8411552.1"/>
    </source>
</evidence>
<name>A0A834ZS94_TETSI</name>
<organism evidence="2 3">
    <name type="scientific">Tetracentron sinense</name>
    <name type="common">Spur-leaf</name>
    <dbReference type="NCBI Taxonomy" id="13715"/>
    <lineage>
        <taxon>Eukaryota</taxon>
        <taxon>Viridiplantae</taxon>
        <taxon>Streptophyta</taxon>
        <taxon>Embryophyta</taxon>
        <taxon>Tracheophyta</taxon>
        <taxon>Spermatophyta</taxon>
        <taxon>Magnoliopsida</taxon>
        <taxon>Trochodendrales</taxon>
        <taxon>Trochodendraceae</taxon>
        <taxon>Tetracentron</taxon>
    </lineage>
</organism>
<feature type="domain" description="FAR1" evidence="1">
    <location>
        <begin position="62"/>
        <end position="122"/>
    </location>
</feature>
<proteinExistence type="predicted"/>
<protein>
    <recommendedName>
        <fullName evidence="1">FAR1 domain-containing protein</fullName>
    </recommendedName>
</protein>
<dbReference type="PANTHER" id="PTHR46328">
    <property type="entry name" value="FAR-RED IMPAIRED RESPONSIVE (FAR1) FAMILY PROTEIN-RELATED"/>
    <property type="match status" value="1"/>
</dbReference>
<dbReference type="Proteomes" id="UP000655225">
    <property type="component" value="Unassembled WGS sequence"/>
</dbReference>
<dbReference type="EMBL" id="JABCRI010000002">
    <property type="protein sequence ID" value="KAF8411552.1"/>
    <property type="molecule type" value="Genomic_DNA"/>
</dbReference>
<sequence>MEMDLELHEDKYGMKDVRLIANRNAKIDTDEGCSEDGEGVTFSIIEPYIEMEFNSKEEAYLFYREYAKLTGFGMLKLNNRRSRVNGEFIDAKFVCCKYGSKQRSHVEVANPRPDHKTNYQASKHTMVILQILTVPKISSQYILNRWSNDAKGHKIAACALEEAKSTMPTLKVLDPHGQSTSISLNYDEIYVLQQSRQGLQSIQGEGDEGYIQKK</sequence>
<dbReference type="AlphaFoldDB" id="A0A834ZS94"/>
<dbReference type="Pfam" id="PF03101">
    <property type="entry name" value="FAR1"/>
    <property type="match status" value="1"/>
</dbReference>
<gene>
    <name evidence="2" type="ORF">HHK36_004106</name>
</gene>
<keyword evidence="3" id="KW-1185">Reference proteome</keyword>
<dbReference type="OrthoDB" id="688325at2759"/>
<dbReference type="PANTHER" id="PTHR46328:SF27">
    <property type="entry name" value="OS12G0287500 PROTEIN"/>
    <property type="match status" value="1"/>
</dbReference>
<dbReference type="InterPro" id="IPR004330">
    <property type="entry name" value="FAR1_DNA_bnd_dom"/>
</dbReference>
<evidence type="ECO:0000313" key="3">
    <source>
        <dbReference type="Proteomes" id="UP000655225"/>
    </source>
</evidence>